<evidence type="ECO:0000256" key="3">
    <source>
        <dbReference type="ARBA" id="ARBA00022722"/>
    </source>
</evidence>
<feature type="domain" description="RecJ OB" evidence="8">
    <location>
        <begin position="470"/>
        <end position="572"/>
    </location>
</feature>
<evidence type="ECO:0000259" key="6">
    <source>
        <dbReference type="Pfam" id="PF01368"/>
    </source>
</evidence>
<dbReference type="NCBIfam" id="TIGR00644">
    <property type="entry name" value="recJ"/>
    <property type="match status" value="1"/>
</dbReference>
<accession>A0ABT1QRP1</accession>
<evidence type="ECO:0000313" key="9">
    <source>
        <dbReference type="EMBL" id="MCQ4164944.1"/>
    </source>
</evidence>
<protein>
    <recommendedName>
        <fullName evidence="2">Single-stranded-DNA-specific exonuclease RecJ</fullName>
    </recommendedName>
</protein>
<comment type="similarity">
    <text evidence="1">Belongs to the RecJ family.</text>
</comment>
<dbReference type="PANTHER" id="PTHR30255">
    <property type="entry name" value="SINGLE-STRANDED-DNA-SPECIFIC EXONUCLEASE RECJ"/>
    <property type="match status" value="1"/>
</dbReference>
<dbReference type="InterPro" id="IPR041122">
    <property type="entry name" value="RecJ_OB"/>
</dbReference>
<keyword evidence="10" id="KW-1185">Reference proteome</keyword>
<evidence type="ECO:0000259" key="8">
    <source>
        <dbReference type="Pfam" id="PF17768"/>
    </source>
</evidence>
<dbReference type="Pfam" id="PF02272">
    <property type="entry name" value="DHHA1"/>
    <property type="match status" value="1"/>
</dbReference>
<evidence type="ECO:0000256" key="2">
    <source>
        <dbReference type="ARBA" id="ARBA00019841"/>
    </source>
</evidence>
<evidence type="ECO:0000256" key="1">
    <source>
        <dbReference type="ARBA" id="ARBA00005915"/>
    </source>
</evidence>
<feature type="domain" description="DDH" evidence="6">
    <location>
        <begin position="73"/>
        <end position="231"/>
    </location>
</feature>
<dbReference type="Gene3D" id="3.90.1640.30">
    <property type="match status" value="1"/>
</dbReference>
<proteinExistence type="inferred from homology"/>
<dbReference type="Pfam" id="PF17768">
    <property type="entry name" value="RecJ_OB"/>
    <property type="match status" value="1"/>
</dbReference>
<dbReference type="SUPFAM" id="SSF64182">
    <property type="entry name" value="DHH phosphoesterases"/>
    <property type="match status" value="1"/>
</dbReference>
<dbReference type="Pfam" id="PF01368">
    <property type="entry name" value="DHH"/>
    <property type="match status" value="1"/>
</dbReference>
<dbReference type="RefSeq" id="WP_255913969.1">
    <property type="nucleotide sequence ID" value="NZ_JANFQO010000007.1"/>
</dbReference>
<dbReference type="PANTHER" id="PTHR30255:SF2">
    <property type="entry name" value="SINGLE-STRANDED-DNA-SPECIFIC EXONUCLEASE RECJ"/>
    <property type="match status" value="1"/>
</dbReference>
<organism evidence="9 10">
    <name type="scientific">Tahibacter harae</name>
    <dbReference type="NCBI Taxonomy" id="2963937"/>
    <lineage>
        <taxon>Bacteria</taxon>
        <taxon>Pseudomonadati</taxon>
        <taxon>Pseudomonadota</taxon>
        <taxon>Gammaproteobacteria</taxon>
        <taxon>Lysobacterales</taxon>
        <taxon>Rhodanobacteraceae</taxon>
        <taxon>Tahibacter</taxon>
    </lineage>
</organism>
<reference evidence="9" key="1">
    <citation type="submission" date="2022-07" db="EMBL/GenBank/DDBJ databases">
        <title>Tahibacter sp., a new gammaproteobacterium isolated from the silt sample collected at pig farm.</title>
        <authorList>
            <person name="Chen H."/>
        </authorList>
    </citation>
    <scope>NUCLEOTIDE SEQUENCE</scope>
    <source>
        <strain evidence="9">P2K</strain>
    </source>
</reference>
<sequence length="576" mass="62105">MRPWRIVRREAAAVDDGWPEGMHPVLRRIYAARGIAAAREVEHRLAHLLAPQQLGGMERACELLEQALRQQQRIVVVGDFDADGATGTAVAVRGLRLLGAAEVDFQVPNRFTHGYGLSPALVEELLPRRPQLILTVDNGVAAHAGVAAANAHGIAVIVTDHHLPGDALPAAAALVNPNLDGDGFPSKALAGVGVMFYVLLALRARLRGSGWFAGRAEPDLSTLLDLVALGTVADLVPLDYNNRILVEAGLRRIRAGLACAGVAALIESSKRNAATLCAGDLGFALGPRINAAGRLDDMRLGIACLLCDEPRRARELADTLSAINAERRDLQAQMVEQGEATVAQYLARHGADTLPLGVVLFEPEWHVGVVGLVASKLKERLHRPVIACAPAGEGSDEIKASGRSIAGFHLRDALAEVDAREPGLIQRFGGHAMAAGLSLSMARLHDFAAAFDAVARRRLDAALLDPVLHTDGCLDAADYDLELARQLRFAGPWGQAFPEPLFDDEFQLIDWKTMGETHLRLNLRHARCREPLAAVMFGGYQGSPPPARLRAAFQLGIDDWNGRERLRLLIRHIEPL</sequence>
<feature type="domain" description="DHHA1" evidence="7">
    <location>
        <begin position="359"/>
        <end position="455"/>
    </location>
</feature>
<dbReference type="InterPro" id="IPR003156">
    <property type="entry name" value="DHHA1_dom"/>
</dbReference>
<dbReference type="InterPro" id="IPR051673">
    <property type="entry name" value="SSDNA_exonuclease_RecJ"/>
</dbReference>
<dbReference type="InterPro" id="IPR038763">
    <property type="entry name" value="DHH_sf"/>
</dbReference>
<evidence type="ECO:0000256" key="4">
    <source>
        <dbReference type="ARBA" id="ARBA00022801"/>
    </source>
</evidence>
<dbReference type="Gene3D" id="3.10.310.30">
    <property type="match status" value="1"/>
</dbReference>
<dbReference type="EMBL" id="JANFQO010000007">
    <property type="protein sequence ID" value="MCQ4164944.1"/>
    <property type="molecule type" value="Genomic_DNA"/>
</dbReference>
<gene>
    <name evidence="9" type="primary">recJ</name>
    <name evidence="9" type="ORF">NM961_09505</name>
</gene>
<name>A0ABT1QRP1_9GAMM</name>
<evidence type="ECO:0000313" key="10">
    <source>
        <dbReference type="Proteomes" id="UP001165498"/>
    </source>
</evidence>
<comment type="caution">
    <text evidence="9">The sequence shown here is derived from an EMBL/GenBank/DDBJ whole genome shotgun (WGS) entry which is preliminary data.</text>
</comment>
<keyword evidence="4" id="KW-0378">Hydrolase</keyword>
<keyword evidence="5 9" id="KW-0269">Exonuclease</keyword>
<dbReference type="InterPro" id="IPR004610">
    <property type="entry name" value="RecJ"/>
</dbReference>
<dbReference type="InterPro" id="IPR001667">
    <property type="entry name" value="DDH_dom"/>
</dbReference>
<dbReference type="Proteomes" id="UP001165498">
    <property type="component" value="Unassembled WGS sequence"/>
</dbReference>
<keyword evidence="3" id="KW-0540">Nuclease</keyword>
<evidence type="ECO:0000259" key="7">
    <source>
        <dbReference type="Pfam" id="PF02272"/>
    </source>
</evidence>
<evidence type="ECO:0000256" key="5">
    <source>
        <dbReference type="ARBA" id="ARBA00022839"/>
    </source>
</evidence>
<dbReference type="GO" id="GO:0004527">
    <property type="term" value="F:exonuclease activity"/>
    <property type="evidence" value="ECO:0007669"/>
    <property type="project" value="UniProtKB-KW"/>
</dbReference>